<name>A0ABS1CKR2_9GAMM</name>
<accession>A0ABS1CKR2</accession>
<dbReference type="InterPro" id="IPR042245">
    <property type="entry name" value="Tgt2/MlaC_sf"/>
</dbReference>
<dbReference type="EMBL" id="NRRV01000047">
    <property type="protein sequence ID" value="MBK1632429.1"/>
    <property type="molecule type" value="Genomic_DNA"/>
</dbReference>
<proteinExistence type="predicted"/>
<organism evidence="2 3">
    <name type="scientific">Thiohalocapsa halophila</name>
    <dbReference type="NCBI Taxonomy" id="69359"/>
    <lineage>
        <taxon>Bacteria</taxon>
        <taxon>Pseudomonadati</taxon>
        <taxon>Pseudomonadota</taxon>
        <taxon>Gammaproteobacteria</taxon>
        <taxon>Chromatiales</taxon>
        <taxon>Chromatiaceae</taxon>
        <taxon>Thiohalocapsa</taxon>
    </lineage>
</organism>
<dbReference type="PIRSF" id="PIRSF004649">
    <property type="entry name" value="MlaC"/>
    <property type="match status" value="1"/>
</dbReference>
<keyword evidence="1" id="KW-0732">Signal</keyword>
<evidence type="ECO:0000256" key="1">
    <source>
        <dbReference type="SAM" id="SignalP"/>
    </source>
</evidence>
<protein>
    <submittedName>
        <fullName evidence="2">Toluene tolerance protein</fullName>
    </submittedName>
</protein>
<reference evidence="2 3" key="1">
    <citation type="journal article" date="2020" name="Microorganisms">
        <title>Osmotic Adaptation and Compatible Solute Biosynthesis of Phototrophic Bacteria as Revealed from Genome Analyses.</title>
        <authorList>
            <person name="Imhoff J.F."/>
            <person name="Rahn T."/>
            <person name="Kunzel S."/>
            <person name="Keller A."/>
            <person name="Neulinger S.C."/>
        </authorList>
    </citation>
    <scope>NUCLEOTIDE SEQUENCE [LARGE SCALE GENOMIC DNA]</scope>
    <source>
        <strain evidence="2 3">DSM 6210</strain>
    </source>
</reference>
<evidence type="ECO:0000313" key="2">
    <source>
        <dbReference type="EMBL" id="MBK1632429.1"/>
    </source>
</evidence>
<dbReference type="Proteomes" id="UP000748752">
    <property type="component" value="Unassembled WGS sequence"/>
</dbReference>
<dbReference type="InterPro" id="IPR008869">
    <property type="entry name" value="MlaC/ttg2D"/>
</dbReference>
<evidence type="ECO:0000313" key="3">
    <source>
        <dbReference type="Proteomes" id="UP000748752"/>
    </source>
</evidence>
<sequence length="196" mass="21160">MAAVLALLAAGLPATAAADTAAEKLVRRTAEDTLRTLENRRDQLDGNPSAIYDLVGNKLAPHFDFELITRSAVGRDWRNASAAQRRQLVSAFRALLISTYAKSLAKYSGEEVVYKPARAGTRDGTVVVPTEVTGSGGPPIPIDYRMHKEDGGWKVYDLVIDNVSMISNYRGQFRTIIGRSGIDGLIQELEAKAAGA</sequence>
<gene>
    <name evidence="2" type="ORF">CKO31_17120</name>
</gene>
<keyword evidence="3" id="KW-1185">Reference proteome</keyword>
<feature type="chain" id="PRO_5047250222" evidence="1">
    <location>
        <begin position="17"/>
        <end position="196"/>
    </location>
</feature>
<dbReference type="Gene3D" id="3.10.450.710">
    <property type="entry name" value="Tgt2/MlaC"/>
    <property type="match status" value="1"/>
</dbReference>
<dbReference type="Pfam" id="PF05494">
    <property type="entry name" value="MlaC"/>
    <property type="match status" value="1"/>
</dbReference>
<feature type="signal peptide" evidence="1">
    <location>
        <begin position="1"/>
        <end position="16"/>
    </location>
</feature>
<comment type="caution">
    <text evidence="2">The sequence shown here is derived from an EMBL/GenBank/DDBJ whole genome shotgun (WGS) entry which is preliminary data.</text>
</comment>
<dbReference type="PANTHER" id="PTHR36573:SF1">
    <property type="entry name" value="INTERMEMBRANE PHOSPHOLIPID TRANSPORT SYSTEM BINDING PROTEIN MLAC"/>
    <property type="match status" value="1"/>
</dbReference>
<dbReference type="PANTHER" id="PTHR36573">
    <property type="entry name" value="INTERMEMBRANE PHOSPHOLIPID TRANSPORT SYSTEM BINDING PROTEIN MLAC"/>
    <property type="match status" value="1"/>
</dbReference>